<dbReference type="Proteomes" id="UP000651156">
    <property type="component" value="Unassembled WGS sequence"/>
</dbReference>
<sequence length="143" mass="17116">MDVIDLIKQKYQKIVDLLSELCSADPQKRYILFNQITQEMNLLAQLEQQILYPFLRQRYPSNDKQIKINEEEYSQIQQFLEELELLSPASKEFTRKASDIYNLVKSYRQEKADKVLLEASKCLTNIERQQLSHELVERQDFLR</sequence>
<dbReference type="Pfam" id="PF01814">
    <property type="entry name" value="Hemerythrin"/>
    <property type="match status" value="1"/>
</dbReference>
<name>A0ABR9UQM9_9CHRO</name>
<gene>
    <name evidence="2" type="ORF">IQ230_09480</name>
</gene>
<evidence type="ECO:0000259" key="1">
    <source>
        <dbReference type="Pfam" id="PF01814"/>
    </source>
</evidence>
<dbReference type="PANTHER" id="PTHR35585">
    <property type="entry name" value="HHE DOMAIN PROTEIN (AFU_ORTHOLOGUE AFUA_4G00730)"/>
    <property type="match status" value="1"/>
</dbReference>
<evidence type="ECO:0000313" key="2">
    <source>
        <dbReference type="EMBL" id="MBE9190586.1"/>
    </source>
</evidence>
<dbReference type="InterPro" id="IPR012312">
    <property type="entry name" value="Hemerythrin-like"/>
</dbReference>
<keyword evidence="3" id="KW-1185">Reference proteome</keyword>
<evidence type="ECO:0000313" key="3">
    <source>
        <dbReference type="Proteomes" id="UP000651156"/>
    </source>
</evidence>
<feature type="domain" description="Hemerythrin-like" evidence="1">
    <location>
        <begin position="4"/>
        <end position="104"/>
    </location>
</feature>
<protein>
    <recommendedName>
        <fullName evidence="1">Hemerythrin-like domain-containing protein</fullName>
    </recommendedName>
</protein>
<dbReference type="RefSeq" id="WP_193931762.1">
    <property type="nucleotide sequence ID" value="NZ_CAWPMZ010000037.1"/>
</dbReference>
<dbReference type="EMBL" id="JADEWN010000018">
    <property type="protein sequence ID" value="MBE9190586.1"/>
    <property type="molecule type" value="Genomic_DNA"/>
</dbReference>
<proteinExistence type="predicted"/>
<dbReference type="PANTHER" id="PTHR35585:SF1">
    <property type="entry name" value="HHE DOMAIN PROTEIN (AFU_ORTHOLOGUE AFUA_4G00730)"/>
    <property type="match status" value="1"/>
</dbReference>
<organism evidence="2 3">
    <name type="scientific">Gloeocapsopsis crepidinum LEGE 06123</name>
    <dbReference type="NCBI Taxonomy" id="588587"/>
    <lineage>
        <taxon>Bacteria</taxon>
        <taxon>Bacillati</taxon>
        <taxon>Cyanobacteriota</taxon>
        <taxon>Cyanophyceae</taxon>
        <taxon>Oscillatoriophycideae</taxon>
        <taxon>Chroococcales</taxon>
        <taxon>Chroococcaceae</taxon>
        <taxon>Gloeocapsopsis</taxon>
    </lineage>
</organism>
<accession>A0ABR9UQM9</accession>
<comment type="caution">
    <text evidence="2">The sequence shown here is derived from an EMBL/GenBank/DDBJ whole genome shotgun (WGS) entry which is preliminary data.</text>
</comment>
<reference evidence="2 3" key="1">
    <citation type="submission" date="2020-10" db="EMBL/GenBank/DDBJ databases">
        <authorList>
            <person name="Castelo-Branco R."/>
            <person name="Eusebio N."/>
            <person name="Adriana R."/>
            <person name="Vieira A."/>
            <person name="Brugerolle De Fraissinette N."/>
            <person name="Rezende De Castro R."/>
            <person name="Schneider M.P."/>
            <person name="Vasconcelos V."/>
            <person name="Leao P.N."/>
        </authorList>
    </citation>
    <scope>NUCLEOTIDE SEQUENCE [LARGE SCALE GENOMIC DNA]</scope>
    <source>
        <strain evidence="2 3">LEGE 06123</strain>
    </source>
</reference>